<dbReference type="EC" id="2.7.7.8" evidence="8"/>
<evidence type="ECO:0000313" key="11">
    <source>
        <dbReference type="EMBL" id="SHM89097.1"/>
    </source>
</evidence>
<dbReference type="InterPro" id="IPR003029">
    <property type="entry name" value="S1_domain"/>
</dbReference>
<dbReference type="RefSeq" id="WP_073087250.1">
    <property type="nucleotide sequence ID" value="NZ_FRBL01000013.1"/>
</dbReference>
<comment type="subcellular location">
    <subcellularLocation>
        <location evidence="8">Cytoplasm</location>
    </subcellularLocation>
</comment>
<keyword evidence="6 8" id="KW-0460">Magnesium</keyword>
<dbReference type="InterPro" id="IPR012340">
    <property type="entry name" value="NA-bd_OB-fold"/>
</dbReference>
<accession>A0A1M7ME41</accession>
<reference evidence="11 12" key="1">
    <citation type="submission" date="2016-11" db="EMBL/GenBank/DDBJ databases">
        <authorList>
            <person name="Jaros S."/>
            <person name="Januszkiewicz K."/>
            <person name="Wedrychowicz H."/>
        </authorList>
    </citation>
    <scope>NUCLEOTIDE SEQUENCE [LARGE SCALE GENOMIC DNA]</scope>
    <source>
        <strain evidence="11 12">DSM 27406</strain>
    </source>
</reference>
<dbReference type="GO" id="GO:0004654">
    <property type="term" value="F:polyribonucleotide nucleotidyltransferase activity"/>
    <property type="evidence" value="ECO:0007669"/>
    <property type="project" value="UniProtKB-UniRule"/>
</dbReference>
<dbReference type="Gene3D" id="2.40.50.140">
    <property type="entry name" value="Nucleic acid-binding proteins"/>
    <property type="match status" value="1"/>
</dbReference>
<dbReference type="PIRSF" id="PIRSF005499">
    <property type="entry name" value="PNPase"/>
    <property type="match status" value="1"/>
</dbReference>
<dbReference type="Pfam" id="PF01138">
    <property type="entry name" value="RNase_PH"/>
    <property type="match status" value="2"/>
</dbReference>
<feature type="binding site" evidence="8">
    <location>
        <position position="496"/>
    </location>
    <ligand>
        <name>Mg(2+)</name>
        <dbReference type="ChEBI" id="CHEBI:18420"/>
    </ligand>
</feature>
<dbReference type="InterPro" id="IPR015848">
    <property type="entry name" value="PNPase_PH_RNA-bd_bac/org-type"/>
</dbReference>
<dbReference type="STRING" id="1419482.SAMN05444266_11311"/>
<dbReference type="InterPro" id="IPR004088">
    <property type="entry name" value="KH_dom_type_1"/>
</dbReference>
<evidence type="ECO:0000256" key="9">
    <source>
        <dbReference type="SAM" id="MobiDB-lite"/>
    </source>
</evidence>
<keyword evidence="7 8" id="KW-0694">RNA-binding</keyword>
<dbReference type="Gene3D" id="3.30.230.70">
    <property type="entry name" value="GHMP Kinase, N-terminal domain"/>
    <property type="match status" value="2"/>
</dbReference>
<dbReference type="InterPro" id="IPR036456">
    <property type="entry name" value="PNPase_PH_RNA-bd_sf"/>
</dbReference>
<dbReference type="HAMAP" id="MF_01595">
    <property type="entry name" value="PNPase"/>
    <property type="match status" value="1"/>
</dbReference>
<gene>
    <name evidence="8" type="primary">pnp</name>
    <name evidence="11" type="ORF">SAMN05444266_11311</name>
</gene>
<keyword evidence="2 8" id="KW-0963">Cytoplasm</keyword>
<dbReference type="CDD" id="cd02393">
    <property type="entry name" value="KH-I_PNPase"/>
    <property type="match status" value="1"/>
</dbReference>
<dbReference type="Proteomes" id="UP000184420">
    <property type="component" value="Unassembled WGS sequence"/>
</dbReference>
<evidence type="ECO:0000256" key="2">
    <source>
        <dbReference type="ARBA" id="ARBA00022490"/>
    </source>
</evidence>
<evidence type="ECO:0000256" key="1">
    <source>
        <dbReference type="ARBA" id="ARBA00007404"/>
    </source>
</evidence>
<evidence type="ECO:0000256" key="8">
    <source>
        <dbReference type="HAMAP-Rule" id="MF_01595"/>
    </source>
</evidence>
<dbReference type="InterPro" id="IPR036612">
    <property type="entry name" value="KH_dom_type_1_sf"/>
</dbReference>
<organism evidence="11 12">
    <name type="scientific">Chitinophaga jiangningensis</name>
    <dbReference type="NCBI Taxonomy" id="1419482"/>
    <lineage>
        <taxon>Bacteria</taxon>
        <taxon>Pseudomonadati</taxon>
        <taxon>Bacteroidota</taxon>
        <taxon>Chitinophagia</taxon>
        <taxon>Chitinophagales</taxon>
        <taxon>Chitinophagaceae</taxon>
        <taxon>Chitinophaga</taxon>
    </lineage>
</organism>
<dbReference type="SUPFAM" id="SSF54791">
    <property type="entry name" value="Eukaryotic type KH-domain (KH-domain type I)"/>
    <property type="match status" value="1"/>
</dbReference>
<comment type="similarity">
    <text evidence="1 8">Belongs to the polyribonucleotide nucleotidyltransferase family.</text>
</comment>
<dbReference type="InterPro" id="IPR001247">
    <property type="entry name" value="ExoRNase_PH_dom1"/>
</dbReference>
<dbReference type="Pfam" id="PF03725">
    <property type="entry name" value="RNase_PH_C"/>
    <property type="match status" value="1"/>
</dbReference>
<dbReference type="FunFam" id="3.30.230.70:FF:000001">
    <property type="entry name" value="Polyribonucleotide nucleotidyltransferase"/>
    <property type="match status" value="1"/>
</dbReference>
<protein>
    <recommendedName>
        <fullName evidence="8">Polyribonucleotide nucleotidyltransferase</fullName>
        <ecNumber evidence="8">2.7.7.8</ecNumber>
    </recommendedName>
    <alternativeName>
        <fullName evidence="8">Polynucleotide phosphorylase</fullName>
        <shortName evidence="8">PNPase</shortName>
    </alternativeName>
</protein>
<feature type="binding site" evidence="8">
    <location>
        <position position="490"/>
    </location>
    <ligand>
        <name>Mg(2+)</name>
        <dbReference type="ChEBI" id="CHEBI:18420"/>
    </ligand>
</feature>
<dbReference type="EMBL" id="FRBL01000013">
    <property type="protein sequence ID" value="SHM89097.1"/>
    <property type="molecule type" value="Genomic_DNA"/>
</dbReference>
<dbReference type="CDD" id="cd11364">
    <property type="entry name" value="RNase_PH_PNPase_2"/>
    <property type="match status" value="1"/>
</dbReference>
<dbReference type="GO" id="GO:0003723">
    <property type="term" value="F:RNA binding"/>
    <property type="evidence" value="ECO:0007669"/>
    <property type="project" value="UniProtKB-UniRule"/>
</dbReference>
<dbReference type="PANTHER" id="PTHR11252:SF0">
    <property type="entry name" value="POLYRIBONUCLEOTIDE NUCLEOTIDYLTRANSFERASE 1, MITOCHONDRIAL"/>
    <property type="match status" value="1"/>
</dbReference>
<dbReference type="PANTHER" id="PTHR11252">
    <property type="entry name" value="POLYRIBONUCLEOTIDE NUCLEOTIDYLTRANSFERASE"/>
    <property type="match status" value="1"/>
</dbReference>
<keyword evidence="5 8" id="KW-0479">Metal-binding</keyword>
<dbReference type="AlphaFoldDB" id="A0A1M7ME41"/>
<dbReference type="InterPro" id="IPR020568">
    <property type="entry name" value="Ribosomal_Su5_D2-typ_SF"/>
</dbReference>
<proteinExistence type="inferred from homology"/>
<dbReference type="GO" id="GO:0000175">
    <property type="term" value="F:3'-5'-RNA exonuclease activity"/>
    <property type="evidence" value="ECO:0007669"/>
    <property type="project" value="TreeGrafter"/>
</dbReference>
<dbReference type="InterPro" id="IPR015847">
    <property type="entry name" value="ExoRNase_PH_dom2"/>
</dbReference>
<evidence type="ECO:0000256" key="4">
    <source>
        <dbReference type="ARBA" id="ARBA00022695"/>
    </source>
</evidence>
<dbReference type="PROSITE" id="PS50084">
    <property type="entry name" value="KH_TYPE_1"/>
    <property type="match status" value="1"/>
</dbReference>
<evidence type="ECO:0000313" key="12">
    <source>
        <dbReference type="Proteomes" id="UP000184420"/>
    </source>
</evidence>
<dbReference type="GO" id="GO:0000287">
    <property type="term" value="F:magnesium ion binding"/>
    <property type="evidence" value="ECO:0007669"/>
    <property type="project" value="UniProtKB-UniRule"/>
</dbReference>
<evidence type="ECO:0000259" key="10">
    <source>
        <dbReference type="PROSITE" id="PS50126"/>
    </source>
</evidence>
<feature type="compositionally biased region" description="Basic and acidic residues" evidence="9">
    <location>
        <begin position="706"/>
        <end position="762"/>
    </location>
</feature>
<feature type="region of interest" description="Disordered" evidence="9">
    <location>
        <begin position="686"/>
        <end position="786"/>
    </location>
</feature>
<comment type="cofactor">
    <cofactor evidence="8">
        <name>Mg(2+)</name>
        <dbReference type="ChEBI" id="CHEBI:18420"/>
    </cofactor>
</comment>
<dbReference type="SUPFAM" id="SSF46915">
    <property type="entry name" value="Polynucleotide phosphorylase/guanosine pentaphosphate synthase (PNPase/GPSI), domain 3"/>
    <property type="match status" value="1"/>
</dbReference>
<dbReference type="FunFam" id="3.30.230.70:FF:000002">
    <property type="entry name" value="Polyribonucleotide nucleotidyltransferase"/>
    <property type="match status" value="1"/>
</dbReference>
<keyword evidence="4 8" id="KW-0548">Nucleotidyltransferase</keyword>
<dbReference type="InterPro" id="IPR004087">
    <property type="entry name" value="KH_dom"/>
</dbReference>
<evidence type="ECO:0000256" key="7">
    <source>
        <dbReference type="ARBA" id="ARBA00022884"/>
    </source>
</evidence>
<dbReference type="OrthoDB" id="9804305at2"/>
<dbReference type="InterPro" id="IPR036345">
    <property type="entry name" value="ExoRNase_PH_dom2_sf"/>
</dbReference>
<dbReference type="SUPFAM" id="SSF55666">
    <property type="entry name" value="Ribonuclease PH domain 2-like"/>
    <property type="match status" value="2"/>
</dbReference>
<keyword evidence="12" id="KW-1185">Reference proteome</keyword>
<evidence type="ECO:0000256" key="5">
    <source>
        <dbReference type="ARBA" id="ARBA00022723"/>
    </source>
</evidence>
<comment type="catalytic activity">
    <reaction evidence="8">
        <text>RNA(n+1) + phosphate = RNA(n) + a ribonucleoside 5'-diphosphate</text>
        <dbReference type="Rhea" id="RHEA:22096"/>
        <dbReference type="Rhea" id="RHEA-COMP:14527"/>
        <dbReference type="Rhea" id="RHEA-COMP:17342"/>
        <dbReference type="ChEBI" id="CHEBI:43474"/>
        <dbReference type="ChEBI" id="CHEBI:57930"/>
        <dbReference type="ChEBI" id="CHEBI:140395"/>
        <dbReference type="EC" id="2.7.7.8"/>
    </reaction>
</comment>
<dbReference type="GO" id="GO:0005829">
    <property type="term" value="C:cytosol"/>
    <property type="evidence" value="ECO:0007669"/>
    <property type="project" value="TreeGrafter"/>
</dbReference>
<dbReference type="NCBIfam" id="NF008805">
    <property type="entry name" value="PRK11824.1"/>
    <property type="match status" value="1"/>
</dbReference>
<dbReference type="Pfam" id="PF00013">
    <property type="entry name" value="KH_1"/>
    <property type="match status" value="1"/>
</dbReference>
<dbReference type="Pfam" id="PF03726">
    <property type="entry name" value="PNPase"/>
    <property type="match status" value="1"/>
</dbReference>
<dbReference type="GO" id="GO:0006396">
    <property type="term" value="P:RNA processing"/>
    <property type="evidence" value="ECO:0007669"/>
    <property type="project" value="InterPro"/>
</dbReference>
<name>A0A1M7ME41_9BACT</name>
<keyword evidence="3 8" id="KW-0808">Transferase</keyword>
<dbReference type="SUPFAM" id="SSF54211">
    <property type="entry name" value="Ribosomal protein S5 domain 2-like"/>
    <property type="match status" value="2"/>
</dbReference>
<dbReference type="Pfam" id="PF00575">
    <property type="entry name" value="S1"/>
    <property type="match status" value="1"/>
</dbReference>
<dbReference type="GO" id="GO:0006402">
    <property type="term" value="P:mRNA catabolic process"/>
    <property type="evidence" value="ECO:0007669"/>
    <property type="project" value="UniProtKB-UniRule"/>
</dbReference>
<feature type="domain" description="S1 motif" evidence="10">
    <location>
        <begin position="629"/>
        <end position="698"/>
    </location>
</feature>
<comment type="function">
    <text evidence="8">Involved in mRNA degradation. Catalyzes the phosphorolysis of single-stranded polyribonucleotides processively in the 3'- to 5'-direction.</text>
</comment>
<dbReference type="InterPro" id="IPR027408">
    <property type="entry name" value="PNPase/RNase_PH_dom_sf"/>
</dbReference>
<evidence type="ECO:0000256" key="3">
    <source>
        <dbReference type="ARBA" id="ARBA00022679"/>
    </source>
</evidence>
<evidence type="ECO:0000256" key="6">
    <source>
        <dbReference type="ARBA" id="ARBA00022842"/>
    </source>
</evidence>
<dbReference type="SMART" id="SM00316">
    <property type="entry name" value="S1"/>
    <property type="match status" value="1"/>
</dbReference>
<dbReference type="NCBIfam" id="TIGR03591">
    <property type="entry name" value="polynuc_phos"/>
    <property type="match status" value="1"/>
</dbReference>
<dbReference type="PROSITE" id="PS50126">
    <property type="entry name" value="S1"/>
    <property type="match status" value="1"/>
</dbReference>
<dbReference type="FunFam" id="3.30.1370.10:FF:000001">
    <property type="entry name" value="Polyribonucleotide nucleotidyltransferase"/>
    <property type="match status" value="1"/>
</dbReference>
<dbReference type="SUPFAM" id="SSF50249">
    <property type="entry name" value="Nucleic acid-binding proteins"/>
    <property type="match status" value="1"/>
</dbReference>
<dbReference type="InterPro" id="IPR012162">
    <property type="entry name" value="PNPase"/>
</dbReference>
<sequence>MNLTPISVKFDIGDGRIVTIETGKMARQADGAVTVRLGDCILLATVVANKEPKPGQSFFPLTVDYQEKFASAGRIPGSFFKREGRLSDYEVLISRLIDRALRPLFPDDYLCEVQVLVTLISSDPEVMPDALACLAASAALAVSDVPIQEIISEVRVARIDGKYVINPNRSALATADMDFIIGATDKNIMMVEGESKQCQEEDLISAIEAAHAAIKVQVKAQQELAQLKGVTGKREYTKPHQNEELKAKVEAFAKEKIYQVAKSASAKHDRSDAFKQIGVELVEHLGELPEEDAPLVGKYLHDLEKEVIRNMILDEKIRLDGRALDQVRPLAMETDILPSPHGSALFTRGETQSLTTVTLGTPEDELLIESASTSNYVKFILHYNFPPFSTGEVKPMRGPGRREVGHGNLAMRSLKQMMPGSEYPYTVRVVSDILESNGSSSMATVCAGSLALMDAGVPLPKHVSGVAMGLISRASDGAWAVLTDILGDEDHLGDMDFKVTGTRDGICGIQMDIKVDGLSMDVMRSALAQAQKGRLHIIDAMYAAVPAARPEPKPHAPRMEKIIIDREFIGAVIGPGGKIIQEIQRETGTTINIEEVGETGEVSIFSAQKEGLEKALKWIKGIVAVPEVGETYESVVKSIMPYGAFVEFMPGKQGLLHISEVSWKRLETMEGVLSEGEVVKVKLTGTDPKTGKFKLSRKALMPKPEGYVERPEREERGDRGDRGDRGGFRDRGPRDDRRGGGDRRDDRRGPRDDRGPREDRGPRNGGFDRNNNNEPEKPQEPYFDEQ</sequence>
<dbReference type="Gene3D" id="3.30.1370.10">
    <property type="entry name" value="K Homology domain, type 1"/>
    <property type="match status" value="1"/>
</dbReference>
<dbReference type="SMART" id="SM00322">
    <property type="entry name" value="KH"/>
    <property type="match status" value="1"/>
</dbReference>